<dbReference type="AlphaFoldDB" id="E3BMG1"/>
<evidence type="ECO:0000256" key="5">
    <source>
        <dbReference type="ARBA" id="ARBA00023136"/>
    </source>
</evidence>
<organism evidence="8 9">
    <name type="scientific">Vibrio caribbeanicus ATCC BAA-2122</name>
    <dbReference type="NCBI Taxonomy" id="796620"/>
    <lineage>
        <taxon>Bacteria</taxon>
        <taxon>Pseudomonadati</taxon>
        <taxon>Pseudomonadota</taxon>
        <taxon>Gammaproteobacteria</taxon>
        <taxon>Vibrionales</taxon>
        <taxon>Vibrionaceae</taxon>
        <taxon>Vibrio</taxon>
    </lineage>
</organism>
<dbReference type="PROSITE" id="PS50850">
    <property type="entry name" value="MFS"/>
    <property type="match status" value="1"/>
</dbReference>
<dbReference type="eggNOG" id="COG2814">
    <property type="taxonomic scope" value="Bacteria"/>
</dbReference>
<feature type="transmembrane region" description="Helical" evidence="6">
    <location>
        <begin position="12"/>
        <end position="37"/>
    </location>
</feature>
<dbReference type="Pfam" id="PF07690">
    <property type="entry name" value="MFS_1"/>
    <property type="match status" value="1"/>
</dbReference>
<dbReference type="Gene3D" id="1.20.1250.20">
    <property type="entry name" value="MFS general substrate transporter like domains"/>
    <property type="match status" value="1"/>
</dbReference>
<evidence type="ECO:0000256" key="4">
    <source>
        <dbReference type="ARBA" id="ARBA00022989"/>
    </source>
</evidence>
<feature type="transmembrane region" description="Helical" evidence="6">
    <location>
        <begin position="373"/>
        <end position="393"/>
    </location>
</feature>
<evidence type="ECO:0000313" key="8">
    <source>
        <dbReference type="EMBL" id="EFP95706.1"/>
    </source>
</evidence>
<sequence>MNKILKIDKTIITCIVVHFFFVIEPLMIIPLSTSILFDLHVSYSKAGLILALYTIGACIGSLVCNITANERIERQKIILFLVLSSTCLLITSFTEQFYIFLIMRLLSGLFGGLLSVTNLNYLIRCSRPNQIKRNVAWVLSTFPLALAIGVPFCLTVNSHLGWPSCFMFLAMFLCILSVLFPQSTPEIVSNKASPESKDCHLKIPLEKNSITFISAILTLATAVFGTFLIATQFPVMLMINFAMSNQALSGYYLISGVGAFIAMNIYAKLSFERKRVSVVIFLLTISMIILSCIGFKTSISNIAGYCFVIFIISSSSRTLIINTELIAGLTAEQRAKFTKVQSTIQNSAISAAGLVSTLLCKETTLDGFNYDPLVFVASLVMVSTPFIWLIFCLKSDRKEKSIHEYG</sequence>
<feature type="transmembrane region" description="Helical" evidence="6">
    <location>
        <begin position="43"/>
        <end position="65"/>
    </location>
</feature>
<keyword evidence="5 6" id="KW-0472">Membrane</keyword>
<feature type="transmembrane region" description="Helical" evidence="6">
    <location>
        <begin position="135"/>
        <end position="154"/>
    </location>
</feature>
<evidence type="ECO:0000313" key="9">
    <source>
        <dbReference type="Proteomes" id="UP000002943"/>
    </source>
</evidence>
<gene>
    <name evidence="8" type="ORF">VIBC2010_17185</name>
</gene>
<dbReference type="InterPro" id="IPR011701">
    <property type="entry name" value="MFS"/>
</dbReference>
<proteinExistence type="predicted"/>
<accession>E3BMG1</accession>
<dbReference type="PANTHER" id="PTHR43124:SF3">
    <property type="entry name" value="CHLORAMPHENICOL EFFLUX PUMP RV0191"/>
    <property type="match status" value="1"/>
</dbReference>
<name>E3BMG1_9VIBR</name>
<feature type="transmembrane region" description="Helical" evidence="6">
    <location>
        <begin position="160"/>
        <end position="180"/>
    </location>
</feature>
<comment type="caution">
    <text evidence="8">The sequence shown here is derived from an EMBL/GenBank/DDBJ whole genome shotgun (WGS) entry which is preliminary data.</text>
</comment>
<dbReference type="SUPFAM" id="SSF103473">
    <property type="entry name" value="MFS general substrate transporter"/>
    <property type="match status" value="1"/>
</dbReference>
<feature type="transmembrane region" description="Helical" evidence="6">
    <location>
        <begin position="250"/>
        <end position="267"/>
    </location>
</feature>
<evidence type="ECO:0000256" key="1">
    <source>
        <dbReference type="ARBA" id="ARBA00004651"/>
    </source>
</evidence>
<dbReference type="Proteomes" id="UP000002943">
    <property type="component" value="Unassembled WGS sequence"/>
</dbReference>
<keyword evidence="4 6" id="KW-1133">Transmembrane helix</keyword>
<evidence type="ECO:0000256" key="3">
    <source>
        <dbReference type="ARBA" id="ARBA00022692"/>
    </source>
</evidence>
<feature type="transmembrane region" description="Helical" evidence="6">
    <location>
        <begin position="210"/>
        <end position="230"/>
    </location>
</feature>
<feature type="transmembrane region" description="Helical" evidence="6">
    <location>
        <begin position="99"/>
        <end position="123"/>
    </location>
</feature>
<evidence type="ECO:0000256" key="2">
    <source>
        <dbReference type="ARBA" id="ARBA00022475"/>
    </source>
</evidence>
<dbReference type="GO" id="GO:0022857">
    <property type="term" value="F:transmembrane transporter activity"/>
    <property type="evidence" value="ECO:0007669"/>
    <property type="project" value="InterPro"/>
</dbReference>
<keyword evidence="2" id="KW-1003">Cell membrane</keyword>
<comment type="subcellular location">
    <subcellularLocation>
        <location evidence="1">Cell membrane</location>
        <topology evidence="1">Multi-pass membrane protein</topology>
    </subcellularLocation>
</comment>
<dbReference type="GO" id="GO:0005886">
    <property type="term" value="C:plasma membrane"/>
    <property type="evidence" value="ECO:0007669"/>
    <property type="project" value="UniProtKB-SubCell"/>
</dbReference>
<dbReference type="InterPro" id="IPR050189">
    <property type="entry name" value="MFS_Efflux_Transporters"/>
</dbReference>
<dbReference type="STRING" id="796620.VIBC2010_17185"/>
<dbReference type="InterPro" id="IPR020846">
    <property type="entry name" value="MFS_dom"/>
</dbReference>
<feature type="domain" description="Major facilitator superfamily (MFS) profile" evidence="7">
    <location>
        <begin position="10"/>
        <end position="395"/>
    </location>
</feature>
<evidence type="ECO:0000259" key="7">
    <source>
        <dbReference type="PROSITE" id="PS50850"/>
    </source>
</evidence>
<feature type="transmembrane region" description="Helical" evidence="6">
    <location>
        <begin position="77"/>
        <end position="93"/>
    </location>
</feature>
<dbReference type="InterPro" id="IPR036259">
    <property type="entry name" value="MFS_trans_sf"/>
</dbReference>
<keyword evidence="3 6" id="KW-0812">Transmembrane</keyword>
<protein>
    <submittedName>
        <fullName evidence="8">Catecholate siderophore efflux pump, MFS_1 family protein</fullName>
    </submittedName>
</protein>
<dbReference type="EMBL" id="AEIU01000088">
    <property type="protein sequence ID" value="EFP95706.1"/>
    <property type="molecule type" value="Genomic_DNA"/>
</dbReference>
<keyword evidence="9" id="KW-1185">Reference proteome</keyword>
<feature type="transmembrane region" description="Helical" evidence="6">
    <location>
        <begin position="279"/>
        <end position="312"/>
    </location>
</feature>
<reference evidence="8 9" key="1">
    <citation type="journal article" date="2012" name="Int. J. Syst. Evol. Microbiol.">
        <title>Vibrio caribbeanicus sp. nov., isolated from the marine sponge Scleritoderma cyanea.</title>
        <authorList>
            <person name="Hoffmann M."/>
            <person name="Monday S.R."/>
            <person name="Allard M.W."/>
            <person name="Strain E.A."/>
            <person name="Whittaker P."/>
            <person name="Naum M."/>
            <person name="McCarthy P.J."/>
            <person name="Lopez J.V."/>
            <person name="Fischer M."/>
            <person name="Brown E.W."/>
        </authorList>
    </citation>
    <scope>NUCLEOTIDE SEQUENCE [LARGE SCALE GENOMIC DNA]</scope>
    <source>
        <strain evidence="8 9">ATCC BAA-2122</strain>
    </source>
</reference>
<dbReference type="PANTHER" id="PTHR43124">
    <property type="entry name" value="PURINE EFFLUX PUMP PBUE"/>
    <property type="match status" value="1"/>
</dbReference>
<evidence type="ECO:0000256" key="6">
    <source>
        <dbReference type="SAM" id="Phobius"/>
    </source>
</evidence>